<dbReference type="PANTHER" id="PTHR35174">
    <property type="entry name" value="BLL7171 PROTEIN-RELATED"/>
    <property type="match status" value="1"/>
</dbReference>
<evidence type="ECO:0000259" key="2">
    <source>
        <dbReference type="Pfam" id="PF03795"/>
    </source>
</evidence>
<accession>C6W1F9</accession>
<evidence type="ECO:0000313" key="4">
    <source>
        <dbReference type="Proteomes" id="UP000002011"/>
    </source>
</evidence>
<proteinExistence type="inferred from homology"/>
<gene>
    <name evidence="3" type="ordered locus">Dfer_0755</name>
</gene>
<dbReference type="InterPro" id="IPR011008">
    <property type="entry name" value="Dimeric_a/b-barrel"/>
</dbReference>
<dbReference type="eggNOG" id="COG3795">
    <property type="taxonomic scope" value="Bacteria"/>
</dbReference>
<dbReference type="HOGENOM" id="CLU_130902_4_1_10"/>
<reference evidence="3 4" key="1">
    <citation type="journal article" date="2009" name="Stand. Genomic Sci.">
        <title>Complete genome sequence of Dyadobacter fermentans type strain (NS114).</title>
        <authorList>
            <person name="Lang E."/>
            <person name="Lapidus A."/>
            <person name="Chertkov O."/>
            <person name="Brettin T."/>
            <person name="Detter J.C."/>
            <person name="Han C."/>
            <person name="Copeland A."/>
            <person name="Glavina Del Rio T."/>
            <person name="Nolan M."/>
            <person name="Chen F."/>
            <person name="Lucas S."/>
            <person name="Tice H."/>
            <person name="Cheng J.F."/>
            <person name="Land M."/>
            <person name="Hauser L."/>
            <person name="Chang Y.J."/>
            <person name="Jeffries C.D."/>
            <person name="Kopitz M."/>
            <person name="Bruce D."/>
            <person name="Goodwin L."/>
            <person name="Pitluck S."/>
            <person name="Ovchinnikova G."/>
            <person name="Pati A."/>
            <person name="Ivanova N."/>
            <person name="Mavrommatis K."/>
            <person name="Chen A."/>
            <person name="Palaniappan K."/>
            <person name="Chain P."/>
            <person name="Bristow J."/>
            <person name="Eisen J.A."/>
            <person name="Markowitz V."/>
            <person name="Hugenholtz P."/>
            <person name="Goker M."/>
            <person name="Rohde M."/>
            <person name="Kyrpides N.C."/>
            <person name="Klenk H.P."/>
        </authorList>
    </citation>
    <scope>NUCLEOTIDE SEQUENCE [LARGE SCALE GENOMIC DNA]</scope>
    <source>
        <strain evidence="4">ATCC 700827 / DSM 18053 / CIP 107007 / KCTC 52180 / NS114</strain>
    </source>
</reference>
<comment type="similarity">
    <text evidence="1">Belongs to the YciI family.</text>
</comment>
<dbReference type="Proteomes" id="UP000002011">
    <property type="component" value="Chromosome"/>
</dbReference>
<dbReference type="PANTHER" id="PTHR35174:SF3">
    <property type="entry name" value="BLL7171 PROTEIN"/>
    <property type="match status" value="1"/>
</dbReference>
<evidence type="ECO:0000313" key="3">
    <source>
        <dbReference type="EMBL" id="ACT92016.1"/>
    </source>
</evidence>
<dbReference type="SUPFAM" id="SSF54909">
    <property type="entry name" value="Dimeric alpha+beta barrel"/>
    <property type="match status" value="1"/>
</dbReference>
<dbReference type="EMBL" id="CP001619">
    <property type="protein sequence ID" value="ACT92016.1"/>
    <property type="molecule type" value="Genomic_DNA"/>
</dbReference>
<dbReference type="AlphaFoldDB" id="C6W1F9"/>
<dbReference type="KEGG" id="dfe:Dfer_0755"/>
<dbReference type="STRING" id="471854.Dfer_0755"/>
<keyword evidence="4" id="KW-1185">Reference proteome</keyword>
<organism evidence="3 4">
    <name type="scientific">Dyadobacter fermentans (strain ATCC 700827 / DSM 18053 / CIP 107007 / KCTC 52180 / NS114)</name>
    <dbReference type="NCBI Taxonomy" id="471854"/>
    <lineage>
        <taxon>Bacteria</taxon>
        <taxon>Pseudomonadati</taxon>
        <taxon>Bacteroidota</taxon>
        <taxon>Cytophagia</taxon>
        <taxon>Cytophagales</taxon>
        <taxon>Spirosomataceae</taxon>
        <taxon>Dyadobacter</taxon>
    </lineage>
</organism>
<protein>
    <submittedName>
        <fullName evidence="3">YCII-related protein</fullName>
    </submittedName>
</protein>
<feature type="domain" description="YCII-related" evidence="2">
    <location>
        <begin position="54"/>
        <end position="116"/>
    </location>
</feature>
<evidence type="ECO:0000256" key="1">
    <source>
        <dbReference type="ARBA" id="ARBA00007689"/>
    </source>
</evidence>
<dbReference type="InterPro" id="IPR005545">
    <property type="entry name" value="YCII"/>
</dbReference>
<dbReference type="Pfam" id="PF03795">
    <property type="entry name" value="YCII"/>
    <property type="match status" value="1"/>
</dbReference>
<sequence length="124" mass="13523">MLNGFEMEEYIVFMRLDLLTKDAQPSPEQMQVYMKQYQDWVGGIAAQNKFAGGKGLATEGRVVTFNDVVTDGPFVEIKESIAGFIIIKAASLDEATELARGCPILKGEGNSVEVRKISAVHPVG</sequence>
<name>C6W1F9_DYAFD</name>
<dbReference type="Gene3D" id="3.30.70.1060">
    <property type="entry name" value="Dimeric alpha+beta barrel"/>
    <property type="match status" value="1"/>
</dbReference>